<evidence type="ECO:0000256" key="4">
    <source>
        <dbReference type="SAM" id="Phobius"/>
    </source>
</evidence>
<reference evidence="5" key="1">
    <citation type="submission" date="2013-08" db="EMBL/GenBank/DDBJ databases">
        <authorList>
            <person name="Mendez C."/>
            <person name="Richter M."/>
            <person name="Ferrer M."/>
            <person name="Sanchez J."/>
        </authorList>
    </citation>
    <scope>NUCLEOTIDE SEQUENCE</scope>
</reference>
<feature type="transmembrane region" description="Helical" evidence="4">
    <location>
        <begin position="89"/>
        <end position="110"/>
    </location>
</feature>
<dbReference type="EMBL" id="AUZZ01002489">
    <property type="protein sequence ID" value="EQD60293.1"/>
    <property type="molecule type" value="Genomic_DNA"/>
</dbReference>
<reference evidence="5" key="2">
    <citation type="journal article" date="2014" name="ISME J.">
        <title>Microbial stratification in low pH oxic and suboxic macroscopic growths along an acid mine drainage.</title>
        <authorList>
            <person name="Mendez-Garcia C."/>
            <person name="Mesa V."/>
            <person name="Sprenger R.R."/>
            <person name="Richter M."/>
            <person name="Diez M.S."/>
            <person name="Solano J."/>
            <person name="Bargiela R."/>
            <person name="Golyshina O.V."/>
            <person name="Manteca A."/>
            <person name="Ramos J.L."/>
            <person name="Gallego J.R."/>
            <person name="Llorente I."/>
            <person name="Martins Dos Santos V.A."/>
            <person name="Jensen O.N."/>
            <person name="Pelaez A.I."/>
            <person name="Sanchez J."/>
            <person name="Ferrer M."/>
        </authorList>
    </citation>
    <scope>NUCLEOTIDE SEQUENCE</scope>
</reference>
<dbReference type="PANTHER" id="PTHR10806">
    <property type="entry name" value="SIGNAL PEPTIDASE COMPLEX CATALYTIC SUBUNIT SEC11"/>
    <property type="match status" value="1"/>
</dbReference>
<feature type="transmembrane region" description="Helical" evidence="4">
    <location>
        <begin position="32"/>
        <end position="50"/>
    </location>
</feature>
<keyword evidence="4" id="KW-0472">Membrane</keyword>
<dbReference type="GO" id="GO:0016020">
    <property type="term" value="C:membrane"/>
    <property type="evidence" value="ECO:0007669"/>
    <property type="project" value="InterPro"/>
</dbReference>
<feature type="non-terminal residue" evidence="5">
    <location>
        <position position="301"/>
    </location>
</feature>
<gene>
    <name evidence="5" type="ORF">B2A_03742</name>
</gene>
<proteinExistence type="predicted"/>
<dbReference type="AlphaFoldDB" id="T1AVD2"/>
<evidence type="ECO:0000256" key="1">
    <source>
        <dbReference type="ARBA" id="ARBA00022801"/>
    </source>
</evidence>
<dbReference type="PROSITE" id="PS00501">
    <property type="entry name" value="SPASE_I_1"/>
    <property type="match status" value="1"/>
</dbReference>
<organism evidence="5">
    <name type="scientific">mine drainage metagenome</name>
    <dbReference type="NCBI Taxonomy" id="410659"/>
    <lineage>
        <taxon>unclassified sequences</taxon>
        <taxon>metagenomes</taxon>
        <taxon>ecological metagenomes</taxon>
    </lineage>
</organism>
<feature type="region of interest" description="Disordered" evidence="3">
    <location>
        <begin position="1"/>
        <end position="22"/>
    </location>
</feature>
<feature type="compositionally biased region" description="Basic residues" evidence="3">
    <location>
        <begin position="1"/>
        <end position="11"/>
    </location>
</feature>
<evidence type="ECO:0000256" key="2">
    <source>
        <dbReference type="ARBA" id="ARBA00033305"/>
    </source>
</evidence>
<keyword evidence="4" id="KW-1133">Transmembrane helix</keyword>
<dbReference type="InterPro" id="IPR001733">
    <property type="entry name" value="Peptidase_S26B"/>
</dbReference>
<keyword evidence="4" id="KW-0812">Transmembrane</keyword>
<accession>T1AVD2</accession>
<dbReference type="GO" id="GO:0004252">
    <property type="term" value="F:serine-type endopeptidase activity"/>
    <property type="evidence" value="ECO:0007669"/>
    <property type="project" value="InterPro"/>
</dbReference>
<evidence type="ECO:0000256" key="3">
    <source>
        <dbReference type="SAM" id="MobiDB-lite"/>
    </source>
</evidence>
<feature type="transmembrane region" description="Helical" evidence="4">
    <location>
        <begin position="56"/>
        <end position="77"/>
    </location>
</feature>
<evidence type="ECO:0000313" key="5">
    <source>
        <dbReference type="EMBL" id="EQD60293.1"/>
    </source>
</evidence>
<dbReference type="GO" id="GO:0006465">
    <property type="term" value="P:signal peptide processing"/>
    <property type="evidence" value="ECO:0007669"/>
    <property type="project" value="InterPro"/>
</dbReference>
<name>T1AVD2_9ZZZZ</name>
<comment type="caution">
    <text evidence="5">The sequence shown here is derived from an EMBL/GenBank/DDBJ whole genome shotgun (WGS) entry which is preliminary data.</text>
</comment>
<dbReference type="PANTHER" id="PTHR10806:SF6">
    <property type="entry name" value="SIGNAL PEPTIDASE COMPLEX CATALYTIC SUBUNIT SEC11"/>
    <property type="match status" value="1"/>
</dbReference>
<dbReference type="InterPro" id="IPR019756">
    <property type="entry name" value="Pept_S26A_signal_pept_1_Ser-AS"/>
</dbReference>
<protein>
    <recommendedName>
        <fullName evidence="2">Signal peptidase I</fullName>
    </recommendedName>
</protein>
<keyword evidence="1" id="KW-0378">Hydrolase</keyword>
<sequence>MAKKRNIRATRNRANVERQEHASTPQVKKRGIITWPLYIIFLLLVALYVVTQGSTLSIIFGTLTAFTIIVILVVEFSYSVKDEGLRRNLAEVIIAIVIVVLIWFALRFFLGTSDPIDVVPSCSMLPALQRGDLIVLQGFNLSNVNAPIINVTHSEFSSMENNMSSENLVCMAYINENGIARIGEVVHNGWNVGLFKFVDGRYYPVPSGYQNGNLVKYYCGEKSVKFSNGTVENVAYTTGISVLGHSIYGDMNNTIIVYKTLQSDYFYQLGDAYVVHRIYAVLNVSGDYYALTKGDNNPGLD</sequence>